<gene>
    <name evidence="2" type="ORF">C1280_03740</name>
</gene>
<dbReference type="RefSeq" id="WP_010043719.1">
    <property type="nucleotide sequence ID" value="NZ_CP025958.1"/>
</dbReference>
<evidence type="ECO:0000313" key="3">
    <source>
        <dbReference type="Proteomes" id="UP000245802"/>
    </source>
</evidence>
<dbReference type="KEGG" id="gog:C1280_03740"/>
<reference evidence="2 3" key="1">
    <citation type="submission" date="2018-01" db="EMBL/GenBank/DDBJ databases">
        <title>G. obscuriglobus.</title>
        <authorList>
            <person name="Franke J."/>
            <person name="Blomberg W."/>
            <person name="Selmecki A."/>
        </authorList>
    </citation>
    <scope>NUCLEOTIDE SEQUENCE [LARGE SCALE GENOMIC DNA]</scope>
    <source>
        <strain evidence="2 3">DSM 5831</strain>
    </source>
</reference>
<dbReference type="EMBL" id="CP025958">
    <property type="protein sequence ID" value="AWM36210.1"/>
    <property type="molecule type" value="Genomic_DNA"/>
</dbReference>
<dbReference type="Gene3D" id="1.25.10.10">
    <property type="entry name" value="Leucine-rich Repeat Variant"/>
    <property type="match status" value="4"/>
</dbReference>
<accession>A0A2Z3H5A4</accession>
<dbReference type="Pfam" id="PF13646">
    <property type="entry name" value="HEAT_2"/>
    <property type="match status" value="1"/>
</dbReference>
<keyword evidence="1" id="KW-0732">Signal</keyword>
<dbReference type="PANTHER" id="PTHR12697:SF5">
    <property type="entry name" value="DEOXYHYPUSINE HYDROXYLASE"/>
    <property type="match status" value="1"/>
</dbReference>
<feature type="signal peptide" evidence="1">
    <location>
        <begin position="1"/>
        <end position="19"/>
    </location>
</feature>
<evidence type="ECO:0000256" key="1">
    <source>
        <dbReference type="SAM" id="SignalP"/>
    </source>
</evidence>
<dbReference type="Proteomes" id="UP000245802">
    <property type="component" value="Chromosome"/>
</dbReference>
<sequence length="856" mass="92200">MKPFCALLPLLLGAVPISAAPVPERVPGLVKTLKNGKPGERVVAAELLGDLGPKAEGAVQALVEVIRSTPAPAPIPFADQREWSREEAAADFLLKATWDALERIGPKAVPALTELLTHPDAEIRERASAVLGAIGPGAADAVPALIKCLSEGEHQQVTLNALNALAAIGPKAEAAVPALIKTALDPRAMVPEGELKLPLRNAAAKALVAIGAKALPAVRKDLFPAIIKAIDDADERGWLLSGSGWGNAWSTWAPFGADAAPLVPAIVRYLSRHNQDRLVLSLLKLGPDGQKALAGLLSDKDEQVRKEQLNALCEHAFGTFVSEGGFHCRAEADLRPIARELIPFLADKDYGVRFHALVAINQRCRPAPPEVVRAALPLLNDKEFLSYRDKRYEIDAAAVIGFCGPAAIPKLVEHLQSDDTKLREFAVRALKDLRGPGTEALLPALRERAAGRATRPEMTPLDAAISAVRISLAPKDVELLVPFLKSGDPKERLTALVEFRQLRHLARPHLKHLFPLLRDRNLRWNAALTIDAIDSSDPDVCAALAQWIADYGDRRPLERTDLFAKEIAPAIPAVLKMLEGGRGFDLVQRIGPPAKDAVPLLLSYLTREPTFTAREGFDPNSALRALGTIGPAAKGAVPLIRARLARVEDREKMWCLLCLADIGPGARDAVPELKELLTDPDPRLRLLAACALSKIEADPAAYRATFARAIHERPNSAFWHVPLVLDRIAADCPELVPRAVRGAIPRLNEPHVGWGDFEPEYVTLIPLLKRNALLAKGAVPELVNGLNKPSARGMQPELIGLLGAIGPDAKAALPKLRELRDGAEFEIAIAALEAIQKIEATRAPNALNTTAGPDMK</sequence>
<evidence type="ECO:0000313" key="2">
    <source>
        <dbReference type="EMBL" id="AWM36210.1"/>
    </source>
</evidence>
<feature type="chain" id="PRO_5016262205" evidence="1">
    <location>
        <begin position="20"/>
        <end position="856"/>
    </location>
</feature>
<dbReference type="InterPro" id="IPR016024">
    <property type="entry name" value="ARM-type_fold"/>
</dbReference>
<name>A0A2Z3H5A4_9BACT</name>
<proteinExistence type="predicted"/>
<dbReference type="AlphaFoldDB" id="A0A2Z3H5A4"/>
<dbReference type="SUPFAM" id="SSF48371">
    <property type="entry name" value="ARM repeat"/>
    <property type="match status" value="3"/>
</dbReference>
<organism evidence="2 3">
    <name type="scientific">Gemmata obscuriglobus</name>
    <dbReference type="NCBI Taxonomy" id="114"/>
    <lineage>
        <taxon>Bacteria</taxon>
        <taxon>Pseudomonadati</taxon>
        <taxon>Planctomycetota</taxon>
        <taxon>Planctomycetia</taxon>
        <taxon>Gemmatales</taxon>
        <taxon>Gemmataceae</taxon>
        <taxon>Gemmata</taxon>
    </lineage>
</organism>
<dbReference type="InterPro" id="IPR011989">
    <property type="entry name" value="ARM-like"/>
</dbReference>
<dbReference type="SMART" id="SM00567">
    <property type="entry name" value="EZ_HEAT"/>
    <property type="match status" value="8"/>
</dbReference>
<dbReference type="GO" id="GO:0016491">
    <property type="term" value="F:oxidoreductase activity"/>
    <property type="evidence" value="ECO:0007669"/>
    <property type="project" value="TreeGrafter"/>
</dbReference>
<keyword evidence="3" id="KW-1185">Reference proteome</keyword>
<dbReference type="PANTHER" id="PTHR12697">
    <property type="entry name" value="PBS LYASE HEAT-LIKE PROTEIN"/>
    <property type="match status" value="1"/>
</dbReference>
<protein>
    <submittedName>
        <fullName evidence="2">HEAT repeat domain-containing protein</fullName>
    </submittedName>
</protein>
<dbReference type="OrthoDB" id="230870at2"/>
<dbReference type="InterPro" id="IPR004155">
    <property type="entry name" value="PBS_lyase_HEAT"/>
</dbReference>